<dbReference type="CDD" id="cd06662">
    <property type="entry name" value="SURF1"/>
    <property type="match status" value="1"/>
</dbReference>
<evidence type="ECO:0000256" key="3">
    <source>
        <dbReference type="ARBA" id="ARBA00022692"/>
    </source>
</evidence>
<accession>A0ABT5MTR6</accession>
<dbReference type="EMBL" id="JAQSIP010000001">
    <property type="protein sequence ID" value="MDD0837438.1"/>
    <property type="molecule type" value="Genomic_DNA"/>
</dbReference>
<comment type="similarity">
    <text evidence="2 6">Belongs to the SURF1 family.</text>
</comment>
<gene>
    <name evidence="7" type="ORF">PSQ40_02525</name>
</gene>
<evidence type="ECO:0000256" key="5">
    <source>
        <dbReference type="ARBA" id="ARBA00023136"/>
    </source>
</evidence>
<keyword evidence="8" id="KW-1185">Reference proteome</keyword>
<dbReference type="PROSITE" id="PS50895">
    <property type="entry name" value="SURF1"/>
    <property type="match status" value="1"/>
</dbReference>
<evidence type="ECO:0000313" key="8">
    <source>
        <dbReference type="Proteomes" id="UP001528673"/>
    </source>
</evidence>
<comment type="caution">
    <text evidence="7">The sequence shown here is derived from an EMBL/GenBank/DDBJ whole genome shotgun (WGS) entry which is preliminary data.</text>
</comment>
<feature type="transmembrane region" description="Helical" evidence="6">
    <location>
        <begin position="225"/>
        <end position="246"/>
    </location>
</feature>
<sequence>MARSRSSVLRALFLLGAGLVVLVLLGLGTWQVQRLSWKLDLIERVEQRVHAAPVAPPAPARWADINAANDEYRHLRLQGRWLHQHSSLVQAVTKLGPGFWVMTPLRLSGAALDGQVVWVNRGFVTQAPGPRAPDDQDTTVTGLLRLSEPGGGFLRRNDPAAQRWFSRDVQALSAAHGLQGVAPYFVDADAATSPLAGQSGALAHDAPLTDPVGGLTVLHFQNNHLVYALTWYALALMVIAAVWWVWRQDRRGASA</sequence>
<dbReference type="PANTHER" id="PTHR23427:SF2">
    <property type="entry name" value="SURFEIT LOCUS PROTEIN 1"/>
    <property type="match status" value="1"/>
</dbReference>
<dbReference type="InterPro" id="IPR045214">
    <property type="entry name" value="Surf1/Surf4"/>
</dbReference>
<name>A0ABT5MTR6_9BURK</name>
<dbReference type="RefSeq" id="WP_273948500.1">
    <property type="nucleotide sequence ID" value="NZ_JAQSIP010000001.1"/>
</dbReference>
<protein>
    <recommendedName>
        <fullName evidence="6">SURF1-like protein</fullName>
    </recommendedName>
</protein>
<evidence type="ECO:0000256" key="6">
    <source>
        <dbReference type="RuleBase" id="RU363076"/>
    </source>
</evidence>
<comment type="caution">
    <text evidence="6">Lacks conserved residue(s) required for the propagation of feature annotation.</text>
</comment>
<dbReference type="Pfam" id="PF02104">
    <property type="entry name" value="SURF1"/>
    <property type="match status" value="1"/>
</dbReference>
<evidence type="ECO:0000256" key="4">
    <source>
        <dbReference type="ARBA" id="ARBA00022989"/>
    </source>
</evidence>
<evidence type="ECO:0000313" key="7">
    <source>
        <dbReference type="EMBL" id="MDD0837438.1"/>
    </source>
</evidence>
<dbReference type="Proteomes" id="UP001528673">
    <property type="component" value="Unassembled WGS sequence"/>
</dbReference>
<evidence type="ECO:0000256" key="2">
    <source>
        <dbReference type="ARBA" id="ARBA00007165"/>
    </source>
</evidence>
<keyword evidence="3 6" id="KW-0812">Transmembrane</keyword>
<keyword evidence="4 6" id="KW-1133">Transmembrane helix</keyword>
<comment type="subcellular location">
    <subcellularLocation>
        <location evidence="6">Cell membrane</location>
        <topology evidence="6">Multi-pass membrane protein</topology>
    </subcellularLocation>
    <subcellularLocation>
        <location evidence="1">Membrane</location>
    </subcellularLocation>
</comment>
<proteinExistence type="inferred from homology"/>
<reference evidence="7 8" key="1">
    <citation type="submission" date="2023-02" db="EMBL/GenBank/DDBJ databases">
        <title>Bacterial whole genomic sequence of Curvibacter sp. HBC61.</title>
        <authorList>
            <person name="Le V."/>
            <person name="Ko S.-R."/>
            <person name="Ahn C.-Y."/>
            <person name="Oh H.-M."/>
        </authorList>
    </citation>
    <scope>NUCLEOTIDE SEQUENCE [LARGE SCALE GENOMIC DNA]</scope>
    <source>
        <strain evidence="7 8">HBC61</strain>
    </source>
</reference>
<evidence type="ECO:0000256" key="1">
    <source>
        <dbReference type="ARBA" id="ARBA00004370"/>
    </source>
</evidence>
<dbReference type="PANTHER" id="PTHR23427">
    <property type="entry name" value="SURFEIT LOCUS PROTEIN"/>
    <property type="match status" value="1"/>
</dbReference>
<keyword evidence="5 6" id="KW-0472">Membrane</keyword>
<keyword evidence="6" id="KW-1003">Cell membrane</keyword>
<dbReference type="InterPro" id="IPR002994">
    <property type="entry name" value="Surf1/Shy1"/>
</dbReference>
<organism evidence="7 8">
    <name type="scientific">Curvibacter cyanobacteriorum</name>
    <dbReference type="NCBI Taxonomy" id="3026422"/>
    <lineage>
        <taxon>Bacteria</taxon>
        <taxon>Pseudomonadati</taxon>
        <taxon>Pseudomonadota</taxon>
        <taxon>Betaproteobacteria</taxon>
        <taxon>Burkholderiales</taxon>
        <taxon>Comamonadaceae</taxon>
        <taxon>Curvibacter</taxon>
    </lineage>
</organism>